<evidence type="ECO:0000313" key="3">
    <source>
        <dbReference type="Proteomes" id="UP001336250"/>
    </source>
</evidence>
<keyword evidence="3" id="KW-1185">Reference proteome</keyword>
<gene>
    <name evidence="2" type="ORF">V4F39_03720</name>
</gene>
<dbReference type="PROSITE" id="PS51318">
    <property type="entry name" value="TAT"/>
    <property type="match status" value="1"/>
</dbReference>
<name>A0AAW9QCK9_9BURK</name>
<dbReference type="Proteomes" id="UP001336250">
    <property type="component" value="Unassembled WGS sequence"/>
</dbReference>
<sequence length="239" mass="25747">MPRPNPPDRRGADAGRRRLLALAALAAAAPLARGQASAAYSPAEQALFVRPHLSGLRPGQALGYHFRHGGSMEPGFEDQVTIRLGPAADGRCCSARGEFLTGARALMLPDLPSATSNPVILYFLERDVREMQRLTRGQQNHFRKRIRVALADHAQVRELALRYRGQAVGGSEITVSPYLDDPHRARFERLAGKRYRFVLSEAVPGGVAAMSTTVADAAAGTPLIEDTLTLEGAEPPPPA</sequence>
<dbReference type="AlphaFoldDB" id="A0AAW9QCK9"/>
<organism evidence="2 3">
    <name type="scientific">Aquincola agrisoli</name>
    <dbReference type="NCBI Taxonomy" id="3119538"/>
    <lineage>
        <taxon>Bacteria</taxon>
        <taxon>Pseudomonadati</taxon>
        <taxon>Pseudomonadota</taxon>
        <taxon>Betaproteobacteria</taxon>
        <taxon>Burkholderiales</taxon>
        <taxon>Sphaerotilaceae</taxon>
        <taxon>Aquincola</taxon>
    </lineage>
</organism>
<feature type="signal peptide" evidence="1">
    <location>
        <begin position="1"/>
        <end position="38"/>
    </location>
</feature>
<reference evidence="2 3" key="1">
    <citation type="submission" date="2024-02" db="EMBL/GenBank/DDBJ databases">
        <title>Genome sequence of Aquincola sp. MAHUQ-54.</title>
        <authorList>
            <person name="Huq M.A."/>
        </authorList>
    </citation>
    <scope>NUCLEOTIDE SEQUENCE [LARGE SCALE GENOMIC DNA]</scope>
    <source>
        <strain evidence="2 3">MAHUQ-54</strain>
    </source>
</reference>
<dbReference type="RefSeq" id="WP_332287922.1">
    <property type="nucleotide sequence ID" value="NZ_JAZIBG010000009.1"/>
</dbReference>
<evidence type="ECO:0000256" key="1">
    <source>
        <dbReference type="SAM" id="SignalP"/>
    </source>
</evidence>
<protein>
    <recommendedName>
        <fullName evidence="4">DUF3108 domain-containing protein</fullName>
    </recommendedName>
</protein>
<evidence type="ECO:0008006" key="4">
    <source>
        <dbReference type="Google" id="ProtNLM"/>
    </source>
</evidence>
<comment type="caution">
    <text evidence="2">The sequence shown here is derived from an EMBL/GenBank/DDBJ whole genome shotgun (WGS) entry which is preliminary data.</text>
</comment>
<accession>A0AAW9QCK9</accession>
<dbReference type="InterPro" id="IPR006311">
    <property type="entry name" value="TAT_signal"/>
</dbReference>
<dbReference type="EMBL" id="JAZIBG010000009">
    <property type="protein sequence ID" value="MEF7613007.1"/>
    <property type="molecule type" value="Genomic_DNA"/>
</dbReference>
<evidence type="ECO:0000313" key="2">
    <source>
        <dbReference type="EMBL" id="MEF7613007.1"/>
    </source>
</evidence>
<proteinExistence type="predicted"/>
<feature type="chain" id="PRO_5043353690" description="DUF3108 domain-containing protein" evidence="1">
    <location>
        <begin position="39"/>
        <end position="239"/>
    </location>
</feature>
<keyword evidence="1" id="KW-0732">Signal</keyword>